<reference evidence="11 12" key="1">
    <citation type="submission" date="2017-06" db="EMBL/GenBank/DDBJ databases">
        <title>A platform for efficient transgenesis in Macrostomum lignano, a flatworm model organism for stem cell research.</title>
        <authorList>
            <person name="Berezikov E."/>
        </authorList>
    </citation>
    <scope>NUCLEOTIDE SEQUENCE [LARGE SCALE GENOMIC DNA]</scope>
    <source>
        <strain evidence="11">DV1</strain>
        <tissue evidence="11">Whole organism</tissue>
    </source>
</reference>
<feature type="domain" description="Origin recognition complex subunit 2 winged-helix" evidence="9">
    <location>
        <begin position="331"/>
        <end position="374"/>
    </location>
</feature>
<feature type="non-terminal residue" evidence="11">
    <location>
        <position position="1"/>
    </location>
</feature>
<evidence type="ECO:0000259" key="8">
    <source>
        <dbReference type="Pfam" id="PF04084"/>
    </source>
</evidence>
<evidence type="ECO:0000256" key="3">
    <source>
        <dbReference type="ARBA" id="ARBA00019080"/>
    </source>
</evidence>
<dbReference type="InterPro" id="IPR056772">
    <property type="entry name" value="RecA-like_ORC2"/>
</dbReference>
<name>A0A267G3K9_9PLAT</name>
<dbReference type="InterPro" id="IPR056773">
    <property type="entry name" value="WHD_ORC2"/>
</dbReference>
<dbReference type="InterPro" id="IPR007220">
    <property type="entry name" value="ORC2"/>
</dbReference>
<feature type="region of interest" description="Disordered" evidence="7">
    <location>
        <begin position="29"/>
        <end position="67"/>
    </location>
</feature>
<keyword evidence="12" id="KW-1185">Reference proteome</keyword>
<evidence type="ECO:0000259" key="9">
    <source>
        <dbReference type="Pfam" id="PF24882"/>
    </source>
</evidence>
<dbReference type="GO" id="GO:0006260">
    <property type="term" value="P:DNA replication"/>
    <property type="evidence" value="ECO:0007669"/>
    <property type="project" value="UniProtKB-UniRule"/>
</dbReference>
<evidence type="ECO:0000256" key="4">
    <source>
        <dbReference type="ARBA" id="ARBA00022705"/>
    </source>
</evidence>
<evidence type="ECO:0000256" key="7">
    <source>
        <dbReference type="SAM" id="MobiDB-lite"/>
    </source>
</evidence>
<evidence type="ECO:0000313" key="12">
    <source>
        <dbReference type="Proteomes" id="UP000215902"/>
    </source>
</evidence>
<dbReference type="GO" id="GO:0005664">
    <property type="term" value="C:nuclear origin of replication recognition complex"/>
    <property type="evidence" value="ECO:0007669"/>
    <property type="project" value="UniProtKB-UniRule"/>
</dbReference>
<dbReference type="AlphaFoldDB" id="A0A267G3K9"/>
<dbReference type="EMBL" id="NIVC01001599">
    <property type="protein sequence ID" value="PAA65997.1"/>
    <property type="molecule type" value="Genomic_DNA"/>
</dbReference>
<dbReference type="GO" id="GO:0003688">
    <property type="term" value="F:DNA replication origin binding"/>
    <property type="evidence" value="ECO:0007669"/>
    <property type="project" value="UniProtKB-UniRule"/>
</dbReference>
<dbReference type="OrthoDB" id="20198at2759"/>
<dbReference type="Proteomes" id="UP000215902">
    <property type="component" value="Unassembled WGS sequence"/>
</dbReference>
<evidence type="ECO:0000256" key="1">
    <source>
        <dbReference type="ARBA" id="ARBA00004123"/>
    </source>
</evidence>
<comment type="subunit">
    <text evidence="6">Component of the origin recognition complex (ORC).</text>
</comment>
<evidence type="ECO:0000256" key="2">
    <source>
        <dbReference type="ARBA" id="ARBA00007421"/>
    </source>
</evidence>
<evidence type="ECO:0000256" key="5">
    <source>
        <dbReference type="ARBA" id="ARBA00023242"/>
    </source>
</evidence>
<sequence length="400" mass="43574">PIKMPLEANRDDAIRQAAEETDRYFNAASAPRLKSNYNNKKYKNNKNKSASRSRPATLASLANRPDEETSLRLAEEYIEATEAAASSPTAAEAECARIYFADWSRRLRVGGFSLLVYGLGSKRHLLRQFKSACLGDQLCAEIDGFHPEAGPKAILTALVEELIGEVTPSSAKSLPDMARLIASTLETVGLTLYIVFHSLDGPQLRTDKAAEAITALVSSPTVRMIASLDHRLCQLLWDRGQLTSMACLWCQLPKPLRPYIEELPASAAYTGRAVESTTAGAGSGAVGIGGEVSVALQLSSLRHLMASLTQNARSLFVMLARRQLERPGEPWPLDEVYTACRDGMLVTSELTLQAHLREFRDHGLVRLKFDGRGQAGDSALVPLPADTLVQFLAAFGDECD</sequence>
<comment type="caution">
    <text evidence="11">The sequence shown here is derived from an EMBL/GenBank/DDBJ whole genome shotgun (WGS) entry which is preliminary data.</text>
</comment>
<comment type="subcellular location">
    <subcellularLocation>
        <location evidence="1 6">Nucleus</location>
    </subcellularLocation>
</comment>
<comment type="function">
    <text evidence="6">Component of the origin recognition complex (ORC) that binds origins of replication. DNA-binding is ATP-dependent. ORC is required to assemble the pre-replication complex necessary to initiate DNA replication.</text>
</comment>
<evidence type="ECO:0000313" key="11">
    <source>
        <dbReference type="EMBL" id="PAA80651.1"/>
    </source>
</evidence>
<dbReference type="Pfam" id="PF24882">
    <property type="entry name" value="WHD_ORC2"/>
    <property type="match status" value="1"/>
</dbReference>
<feature type="compositionally biased region" description="Basic residues" evidence="7">
    <location>
        <begin position="40"/>
        <end position="51"/>
    </location>
</feature>
<proteinExistence type="inferred from homology"/>
<keyword evidence="5 6" id="KW-0539">Nucleus</keyword>
<keyword evidence="4 6" id="KW-0235">DNA replication</keyword>
<gene>
    <name evidence="10" type="ORF">BOX15_Mlig000532g1</name>
    <name evidence="11" type="ORF">BOX15_Mlig000532g5</name>
</gene>
<dbReference type="EMBL" id="NIVC01000572">
    <property type="protein sequence ID" value="PAA80651.1"/>
    <property type="molecule type" value="Genomic_DNA"/>
</dbReference>
<dbReference type="STRING" id="282301.A0A267G3K9"/>
<evidence type="ECO:0000313" key="10">
    <source>
        <dbReference type="EMBL" id="PAA65997.1"/>
    </source>
</evidence>
<evidence type="ECO:0000256" key="6">
    <source>
        <dbReference type="RuleBase" id="RU368084"/>
    </source>
</evidence>
<comment type="similarity">
    <text evidence="2 6">Belongs to the ORC2 family.</text>
</comment>
<dbReference type="PANTHER" id="PTHR14052:SF0">
    <property type="entry name" value="ORIGIN RECOGNITION COMPLEX SUBUNIT 2"/>
    <property type="match status" value="1"/>
</dbReference>
<dbReference type="Pfam" id="PF04084">
    <property type="entry name" value="RecA-like_ORC2"/>
    <property type="match status" value="1"/>
</dbReference>
<feature type="domain" description="Origin recognition complex subunit 2 RecA-like" evidence="8">
    <location>
        <begin position="99"/>
        <end position="251"/>
    </location>
</feature>
<organism evidence="11 12">
    <name type="scientific">Macrostomum lignano</name>
    <dbReference type="NCBI Taxonomy" id="282301"/>
    <lineage>
        <taxon>Eukaryota</taxon>
        <taxon>Metazoa</taxon>
        <taxon>Spiralia</taxon>
        <taxon>Lophotrochozoa</taxon>
        <taxon>Platyhelminthes</taxon>
        <taxon>Rhabditophora</taxon>
        <taxon>Macrostomorpha</taxon>
        <taxon>Macrostomida</taxon>
        <taxon>Macrostomidae</taxon>
        <taxon>Macrostomum</taxon>
    </lineage>
</organism>
<accession>A0A267G3K9</accession>
<protein>
    <recommendedName>
        <fullName evidence="3 6">Origin recognition complex subunit 2</fullName>
    </recommendedName>
</protein>
<dbReference type="PANTHER" id="PTHR14052">
    <property type="entry name" value="ORIGIN RECOGNITION COMPLEX SUBUNIT 2"/>
    <property type="match status" value="1"/>
</dbReference>